<organism evidence="1 2">
    <name type="scientific">Streptomyces spiralis</name>
    <dbReference type="NCBI Taxonomy" id="66376"/>
    <lineage>
        <taxon>Bacteria</taxon>
        <taxon>Bacillati</taxon>
        <taxon>Actinomycetota</taxon>
        <taxon>Actinomycetes</taxon>
        <taxon>Kitasatosporales</taxon>
        <taxon>Streptomycetaceae</taxon>
        <taxon>Streptomyces</taxon>
    </lineage>
</organism>
<evidence type="ECO:0000313" key="2">
    <source>
        <dbReference type="Proteomes" id="UP000641386"/>
    </source>
</evidence>
<reference evidence="1" key="1">
    <citation type="journal article" date="2014" name="Int. J. Syst. Evol. Microbiol.">
        <title>Complete genome sequence of Corynebacterium casei LMG S-19264T (=DSM 44701T), isolated from a smear-ripened cheese.</title>
        <authorList>
            <consortium name="US DOE Joint Genome Institute (JGI-PGF)"/>
            <person name="Walter F."/>
            <person name="Albersmeier A."/>
            <person name="Kalinowski J."/>
            <person name="Ruckert C."/>
        </authorList>
    </citation>
    <scope>NUCLEOTIDE SEQUENCE</scope>
    <source>
        <strain evidence="1">JCM 3302</strain>
    </source>
</reference>
<proteinExistence type="predicted"/>
<gene>
    <name evidence="1" type="ORF">GCM10014715_42730</name>
</gene>
<protein>
    <submittedName>
        <fullName evidence="1">Uncharacterized protein</fullName>
    </submittedName>
</protein>
<sequence>MESDPYPQAVSRRGSAAATARVRRAVSGLAADTEVSSLGWTIREVRNGAVLRESSDSLVFLPG</sequence>
<evidence type="ECO:0000313" key="1">
    <source>
        <dbReference type="EMBL" id="GHE82347.1"/>
    </source>
</evidence>
<reference evidence="1" key="2">
    <citation type="submission" date="2020-09" db="EMBL/GenBank/DDBJ databases">
        <authorList>
            <person name="Sun Q."/>
            <person name="Ohkuma M."/>
        </authorList>
    </citation>
    <scope>NUCLEOTIDE SEQUENCE</scope>
    <source>
        <strain evidence="1">JCM 3302</strain>
    </source>
</reference>
<keyword evidence="2" id="KW-1185">Reference proteome</keyword>
<dbReference type="AlphaFoldDB" id="A0A919DV41"/>
<dbReference type="Proteomes" id="UP000641386">
    <property type="component" value="Unassembled WGS sequence"/>
</dbReference>
<accession>A0A919DV41</accession>
<dbReference type="EMBL" id="BNBC01000019">
    <property type="protein sequence ID" value="GHE82347.1"/>
    <property type="molecule type" value="Genomic_DNA"/>
</dbReference>
<comment type="caution">
    <text evidence="1">The sequence shown here is derived from an EMBL/GenBank/DDBJ whole genome shotgun (WGS) entry which is preliminary data.</text>
</comment>
<name>A0A919DV41_9ACTN</name>